<comment type="caution">
    <text evidence="1">The sequence shown here is derived from an EMBL/GenBank/DDBJ whole genome shotgun (WGS) entry which is preliminary data.</text>
</comment>
<reference evidence="1 2" key="1">
    <citation type="submission" date="2022-10" db="EMBL/GenBank/DDBJ databases">
        <title>Defluviimonas sp. nov., isolated from ocean surface water.</title>
        <authorList>
            <person name="He W."/>
            <person name="Wang L."/>
            <person name="Zhang D.-F."/>
        </authorList>
    </citation>
    <scope>NUCLEOTIDE SEQUENCE [LARGE SCALE GENOMIC DNA]</scope>
    <source>
        <strain evidence="1 2">WL0075</strain>
    </source>
</reference>
<evidence type="ECO:0000313" key="2">
    <source>
        <dbReference type="Proteomes" id="UP001652503"/>
    </source>
</evidence>
<name>A0ABT2YY94_9RHOB</name>
<gene>
    <name evidence="1" type="ORF">OE647_03730</name>
</gene>
<dbReference type="EMBL" id="JAOWLA010000003">
    <property type="protein sequence ID" value="MCV2863847.1"/>
    <property type="molecule type" value="Genomic_DNA"/>
</dbReference>
<organism evidence="1 2">
    <name type="scientific">Albidovulum sediminicola</name>
    <dbReference type="NCBI Taxonomy" id="2984331"/>
    <lineage>
        <taxon>Bacteria</taxon>
        <taxon>Pseudomonadati</taxon>
        <taxon>Pseudomonadota</taxon>
        <taxon>Alphaproteobacteria</taxon>
        <taxon>Rhodobacterales</taxon>
        <taxon>Paracoccaceae</taxon>
        <taxon>Albidovulum</taxon>
    </lineage>
</organism>
<keyword evidence="2" id="KW-1185">Reference proteome</keyword>
<dbReference type="Proteomes" id="UP001652503">
    <property type="component" value="Unassembled WGS sequence"/>
</dbReference>
<proteinExistence type="predicted"/>
<accession>A0ABT2YY94</accession>
<protein>
    <submittedName>
        <fullName evidence="1">Uncharacterized protein</fullName>
    </submittedName>
</protein>
<evidence type="ECO:0000313" key="1">
    <source>
        <dbReference type="EMBL" id="MCV2863847.1"/>
    </source>
</evidence>
<sequence>MPDALVSIRDFAPPRTRATNRVRDAYLRLRKKLHIEGNQGDSALVPEDLERIRDPILGPETFERLESHVFDLLDKTFAAWIDEEETPHRFCACLHQESAPDDLFARWAAARGHDILADGKPDGRRRFAVLPSLDPLCARDPEGLKRLRQFCDKIEGQKTKLLFCGSAVQWGFLRRVSPLGLQVTDVRVIPPFDGRALADLLGIENASRQFRSRSSGADILKIKGNELEDDYLIDLAAGVRGCPWAALQMVNRSVSSQQDADDAGATWLARYDWPGLPPQHARVSRFLLHAVLIHGELAPQDLGSALPIPVPPGLVRALAGLGYLQLAEDGAVRIVPCMAAHIRRVLSEAGFPLGEV</sequence>